<dbReference type="Pfam" id="PF00294">
    <property type="entry name" value="PfkB"/>
    <property type="match status" value="1"/>
</dbReference>
<dbReference type="PANTHER" id="PTHR43320">
    <property type="entry name" value="SUGAR KINASE"/>
    <property type="match status" value="1"/>
</dbReference>
<dbReference type="InterPro" id="IPR052700">
    <property type="entry name" value="Carb_kinase_PfkB-like"/>
</dbReference>
<dbReference type="InterPro" id="IPR002173">
    <property type="entry name" value="Carboh/pur_kinase_PfkB_CS"/>
</dbReference>
<reference evidence="5" key="1">
    <citation type="journal article" date="2014" name="Int. J. Syst. Evol. Microbiol.">
        <title>Complete genome sequence of Corynebacterium casei LMG S-19264T (=DSM 44701T), isolated from a smear-ripened cheese.</title>
        <authorList>
            <consortium name="US DOE Joint Genome Institute (JGI-PGF)"/>
            <person name="Walter F."/>
            <person name="Albersmeier A."/>
            <person name="Kalinowski J."/>
            <person name="Ruckert C."/>
        </authorList>
    </citation>
    <scope>NUCLEOTIDE SEQUENCE</scope>
    <source>
        <strain evidence="5">KCTC 42590</strain>
    </source>
</reference>
<evidence type="ECO:0000256" key="2">
    <source>
        <dbReference type="ARBA" id="ARBA00022679"/>
    </source>
</evidence>
<name>A0A919ALS2_9PROT</name>
<keyword evidence="3 5" id="KW-0418">Kinase</keyword>
<proteinExistence type="inferred from homology"/>
<dbReference type="SUPFAM" id="SSF53613">
    <property type="entry name" value="Ribokinase-like"/>
    <property type="match status" value="1"/>
</dbReference>
<dbReference type="InterPro" id="IPR011611">
    <property type="entry name" value="PfkB_dom"/>
</dbReference>
<dbReference type="RefSeq" id="WP_191250086.1">
    <property type="nucleotide sequence ID" value="NZ_BNCI01000001.1"/>
</dbReference>
<evidence type="ECO:0000313" key="6">
    <source>
        <dbReference type="Proteomes" id="UP000630923"/>
    </source>
</evidence>
<organism evidence="5 6">
    <name type="scientific">Kordiimonas sediminis</name>
    <dbReference type="NCBI Taxonomy" id="1735581"/>
    <lineage>
        <taxon>Bacteria</taxon>
        <taxon>Pseudomonadati</taxon>
        <taxon>Pseudomonadota</taxon>
        <taxon>Alphaproteobacteria</taxon>
        <taxon>Kordiimonadales</taxon>
        <taxon>Kordiimonadaceae</taxon>
        <taxon>Kordiimonas</taxon>
    </lineage>
</organism>
<dbReference type="PANTHER" id="PTHR43320:SF3">
    <property type="entry name" value="CARBOHYDRATE KINASE PFKB DOMAIN-CONTAINING PROTEIN"/>
    <property type="match status" value="1"/>
</dbReference>
<keyword evidence="6" id="KW-1185">Reference proteome</keyword>
<sequence length="323" mass="34563">MVQVLCIGNAIVDIIARVDDHFLEVHDCTKGAMILVEEHEAARIYSAMPPAIQRSGGSAGNTAAGIAMMGGSTGYIGKVRDDQLGRIFRHDLETLEVAFTTPSADSGPSTASSMILVTPDAQRTMNTYLGACGRLTPSDVNEDEVAQADVVYIEGYLWDRESAKEAVLKAMKIAKANGKQVAFTLSDSFCVDRFRSEFIDLVENHIDILFANEAEITSLFQVDSFEEALEKLRPHVRVAALTRSEKGCIILSKEETHQIDAAPATVVDTTGAGDLFAAGFLYGVTNGYSLADSGRLGSLAAAEVISALGARPDSDLKALLKTL</sequence>
<comment type="caution">
    <text evidence="5">The sequence shown here is derived from an EMBL/GenBank/DDBJ whole genome shotgun (WGS) entry which is preliminary data.</text>
</comment>
<reference evidence="5" key="2">
    <citation type="submission" date="2020-09" db="EMBL/GenBank/DDBJ databases">
        <authorList>
            <person name="Sun Q."/>
            <person name="Kim S."/>
        </authorList>
    </citation>
    <scope>NUCLEOTIDE SEQUENCE</scope>
    <source>
        <strain evidence="5">KCTC 42590</strain>
    </source>
</reference>
<dbReference type="Gene3D" id="3.40.1190.20">
    <property type="match status" value="1"/>
</dbReference>
<dbReference type="EMBL" id="BNCI01000001">
    <property type="protein sequence ID" value="GHF14893.1"/>
    <property type="molecule type" value="Genomic_DNA"/>
</dbReference>
<dbReference type="PROSITE" id="PS00584">
    <property type="entry name" value="PFKB_KINASES_2"/>
    <property type="match status" value="1"/>
</dbReference>
<dbReference type="Proteomes" id="UP000630923">
    <property type="component" value="Unassembled WGS sequence"/>
</dbReference>
<comment type="similarity">
    <text evidence="1">Belongs to the carbohydrate kinase PfkB family.</text>
</comment>
<evidence type="ECO:0000313" key="5">
    <source>
        <dbReference type="EMBL" id="GHF14893.1"/>
    </source>
</evidence>
<protein>
    <submittedName>
        <fullName evidence="5">Adenosine kinase</fullName>
    </submittedName>
</protein>
<evidence type="ECO:0000256" key="3">
    <source>
        <dbReference type="ARBA" id="ARBA00022777"/>
    </source>
</evidence>
<dbReference type="AlphaFoldDB" id="A0A919ALS2"/>
<evidence type="ECO:0000256" key="1">
    <source>
        <dbReference type="ARBA" id="ARBA00010688"/>
    </source>
</evidence>
<dbReference type="InterPro" id="IPR029056">
    <property type="entry name" value="Ribokinase-like"/>
</dbReference>
<feature type="domain" description="Carbohydrate kinase PfkB" evidence="4">
    <location>
        <begin position="53"/>
        <end position="313"/>
    </location>
</feature>
<evidence type="ECO:0000259" key="4">
    <source>
        <dbReference type="Pfam" id="PF00294"/>
    </source>
</evidence>
<keyword evidence="2" id="KW-0808">Transferase</keyword>
<dbReference type="GO" id="GO:0016301">
    <property type="term" value="F:kinase activity"/>
    <property type="evidence" value="ECO:0007669"/>
    <property type="project" value="UniProtKB-KW"/>
</dbReference>
<accession>A0A919ALS2</accession>
<dbReference type="CDD" id="cd01168">
    <property type="entry name" value="adenosine_kinase"/>
    <property type="match status" value="1"/>
</dbReference>
<gene>
    <name evidence="5" type="ORF">GCM10017044_06270</name>
</gene>